<feature type="region of interest" description="Disordered" evidence="1">
    <location>
        <begin position="1"/>
        <end position="57"/>
    </location>
</feature>
<evidence type="ECO:0000256" key="1">
    <source>
        <dbReference type="SAM" id="MobiDB-lite"/>
    </source>
</evidence>
<protein>
    <submittedName>
        <fullName evidence="3">Uncharacterized protein</fullName>
    </submittedName>
</protein>
<proteinExistence type="predicted"/>
<reference evidence="3" key="1">
    <citation type="journal article" date="2023" name="GigaByte">
        <title>Genome assembly of the bearded iris, Iris pallida Lam.</title>
        <authorList>
            <person name="Bruccoleri R.E."/>
            <person name="Oakeley E.J."/>
            <person name="Faust A.M.E."/>
            <person name="Altorfer M."/>
            <person name="Dessus-Babus S."/>
            <person name="Burckhardt D."/>
            <person name="Oertli M."/>
            <person name="Naumann U."/>
            <person name="Petersen F."/>
            <person name="Wong J."/>
        </authorList>
    </citation>
    <scope>NUCLEOTIDE SEQUENCE</scope>
    <source>
        <strain evidence="3">GSM-AAB239-AS_SAM_17_03QT</strain>
    </source>
</reference>
<keyword evidence="2" id="KW-0472">Membrane</keyword>
<feature type="transmembrane region" description="Helical" evidence="2">
    <location>
        <begin position="96"/>
        <end position="118"/>
    </location>
</feature>
<accession>A0AAX6F523</accession>
<keyword evidence="2" id="KW-1133">Transmembrane helix</keyword>
<dbReference type="EMBL" id="JANAVB010031617">
    <property type="protein sequence ID" value="KAJ6811560.1"/>
    <property type="molecule type" value="Genomic_DNA"/>
</dbReference>
<evidence type="ECO:0000256" key="2">
    <source>
        <dbReference type="SAM" id="Phobius"/>
    </source>
</evidence>
<evidence type="ECO:0000313" key="4">
    <source>
        <dbReference type="Proteomes" id="UP001140949"/>
    </source>
</evidence>
<dbReference type="AlphaFoldDB" id="A0AAX6F523"/>
<comment type="caution">
    <text evidence="3">The sequence shown here is derived from an EMBL/GenBank/DDBJ whole genome shotgun (WGS) entry which is preliminary data.</text>
</comment>
<sequence length="129" mass="13929">MLDATSRPRRVRSDTDPRIQIRTLRVSPPLPRASVEQHSPPGTPPDAASSGDSLQPCSTTLVQPNRGKYTDLTCTLFSVLPSCAMFSYRTRITHDCLVSLFIACASLFIVGIGGNISFCVTTPNIGNYG</sequence>
<reference evidence="3" key="2">
    <citation type="submission" date="2023-04" db="EMBL/GenBank/DDBJ databases">
        <authorList>
            <person name="Bruccoleri R.E."/>
            <person name="Oakeley E.J."/>
            <person name="Faust A.-M."/>
            <person name="Dessus-Babus S."/>
            <person name="Altorfer M."/>
            <person name="Burckhardt D."/>
            <person name="Oertli M."/>
            <person name="Naumann U."/>
            <person name="Petersen F."/>
            <person name="Wong J."/>
        </authorList>
    </citation>
    <scope>NUCLEOTIDE SEQUENCE</scope>
    <source>
        <strain evidence="3">GSM-AAB239-AS_SAM_17_03QT</strain>
        <tissue evidence="3">Leaf</tissue>
    </source>
</reference>
<keyword evidence="4" id="KW-1185">Reference proteome</keyword>
<dbReference type="Proteomes" id="UP001140949">
    <property type="component" value="Unassembled WGS sequence"/>
</dbReference>
<evidence type="ECO:0000313" key="3">
    <source>
        <dbReference type="EMBL" id="KAJ6811560.1"/>
    </source>
</evidence>
<name>A0AAX6F523_IRIPA</name>
<keyword evidence="2" id="KW-0812">Transmembrane</keyword>
<organism evidence="3 4">
    <name type="scientific">Iris pallida</name>
    <name type="common">Sweet iris</name>
    <dbReference type="NCBI Taxonomy" id="29817"/>
    <lineage>
        <taxon>Eukaryota</taxon>
        <taxon>Viridiplantae</taxon>
        <taxon>Streptophyta</taxon>
        <taxon>Embryophyta</taxon>
        <taxon>Tracheophyta</taxon>
        <taxon>Spermatophyta</taxon>
        <taxon>Magnoliopsida</taxon>
        <taxon>Liliopsida</taxon>
        <taxon>Asparagales</taxon>
        <taxon>Iridaceae</taxon>
        <taxon>Iridoideae</taxon>
        <taxon>Irideae</taxon>
        <taxon>Iris</taxon>
    </lineage>
</organism>
<gene>
    <name evidence="3" type="ORF">M6B38_153275</name>
</gene>